<dbReference type="Proteomes" id="UP000299290">
    <property type="component" value="Unassembled WGS sequence"/>
</dbReference>
<evidence type="ECO:0000313" key="2">
    <source>
        <dbReference type="EMBL" id="GDY48957.1"/>
    </source>
</evidence>
<accession>A0A4D4KRA6</accession>
<evidence type="ECO:0000313" key="3">
    <source>
        <dbReference type="Proteomes" id="UP000299290"/>
    </source>
</evidence>
<proteinExistence type="predicted"/>
<dbReference type="EMBL" id="BJHV01000001">
    <property type="protein sequence ID" value="GDY48957.1"/>
    <property type="molecule type" value="Genomic_DNA"/>
</dbReference>
<dbReference type="AlphaFoldDB" id="A0A4D4KRA6"/>
<comment type="caution">
    <text evidence="2">The sequence shown here is derived from an EMBL/GenBank/DDBJ whole genome shotgun (WGS) entry which is preliminary data.</text>
</comment>
<feature type="compositionally biased region" description="Basic and acidic residues" evidence="1">
    <location>
        <begin position="219"/>
        <end position="230"/>
    </location>
</feature>
<sequence length="230" mass="25564">MEAANPGDMTADLLPGSVLLDRDETDIIERALFIALYHRRSPADGEPSVDTCRALFDELRRVRSTGPPPEPESRRLAADGVRLRRGRVNRVLISGTAWSTTRSALLLACFDDTLCEHDFPTIVGWSRSDFHALAARCEVLDAEGLRAELFHARAVGDGLRHRKLLTFALDHMDMDPASRDVEALEMSLSDLGSTCDAEVLTDLLARAHAKVLKPPRRSRGPDRRGQQPYR</sequence>
<reference evidence="2 3" key="1">
    <citation type="journal article" date="2020" name="Int. J. Syst. Evol. Microbiol.">
        <title>Reclassification of Streptomyces castelarensis and Streptomyces sporoclivatus as later heterotypic synonyms of Streptomyces antimycoticus.</title>
        <authorList>
            <person name="Komaki H."/>
            <person name="Tamura T."/>
        </authorList>
    </citation>
    <scope>NUCLEOTIDE SEQUENCE [LARGE SCALE GENOMIC DNA]</scope>
    <source>
        <strain evidence="2 3">NBRC 12839</strain>
    </source>
</reference>
<keyword evidence="3" id="KW-1185">Reference proteome</keyword>
<protein>
    <submittedName>
        <fullName evidence="2">Uncharacterized protein</fullName>
    </submittedName>
</protein>
<name>A0A4D4KRA6_9ACTN</name>
<evidence type="ECO:0000256" key="1">
    <source>
        <dbReference type="SAM" id="MobiDB-lite"/>
    </source>
</evidence>
<gene>
    <name evidence="2" type="ORF">SANT12839_098390</name>
</gene>
<feature type="region of interest" description="Disordered" evidence="1">
    <location>
        <begin position="211"/>
        <end position="230"/>
    </location>
</feature>
<organism evidence="2 3">
    <name type="scientific">Streptomyces antimycoticus</name>
    <dbReference type="NCBI Taxonomy" id="68175"/>
    <lineage>
        <taxon>Bacteria</taxon>
        <taxon>Bacillati</taxon>
        <taxon>Actinomycetota</taxon>
        <taxon>Actinomycetes</taxon>
        <taxon>Kitasatosporales</taxon>
        <taxon>Streptomycetaceae</taxon>
        <taxon>Streptomyces</taxon>
        <taxon>Streptomyces violaceusniger group</taxon>
    </lineage>
</organism>